<evidence type="ECO:0000256" key="1">
    <source>
        <dbReference type="SAM" id="Phobius"/>
    </source>
</evidence>
<protein>
    <recommendedName>
        <fullName evidence="2">F-box domain-containing protein</fullName>
    </recommendedName>
</protein>
<dbReference type="InterPro" id="IPR001810">
    <property type="entry name" value="F-box_dom"/>
</dbReference>
<dbReference type="RefSeq" id="XP_064703921.1">
    <property type="nucleotide sequence ID" value="XM_064849218.1"/>
</dbReference>
<gene>
    <name evidence="3" type="ORF">LTR84_005653</name>
</gene>
<keyword evidence="1" id="KW-0472">Membrane</keyword>
<proteinExistence type="predicted"/>
<keyword evidence="1" id="KW-1133">Transmembrane helix</keyword>
<dbReference type="Proteomes" id="UP001358417">
    <property type="component" value="Unassembled WGS sequence"/>
</dbReference>
<dbReference type="PROSITE" id="PS50181">
    <property type="entry name" value="FBOX"/>
    <property type="match status" value="1"/>
</dbReference>
<reference evidence="3 4" key="1">
    <citation type="submission" date="2023-08" db="EMBL/GenBank/DDBJ databases">
        <title>Black Yeasts Isolated from many extreme environments.</title>
        <authorList>
            <person name="Coleine C."/>
            <person name="Stajich J.E."/>
            <person name="Selbmann L."/>
        </authorList>
    </citation>
    <scope>NUCLEOTIDE SEQUENCE [LARGE SCALE GENOMIC DNA]</scope>
    <source>
        <strain evidence="3 4">CCFEE 5792</strain>
    </source>
</reference>
<organism evidence="3 4">
    <name type="scientific">Exophiala bonariae</name>
    <dbReference type="NCBI Taxonomy" id="1690606"/>
    <lineage>
        <taxon>Eukaryota</taxon>
        <taxon>Fungi</taxon>
        <taxon>Dikarya</taxon>
        <taxon>Ascomycota</taxon>
        <taxon>Pezizomycotina</taxon>
        <taxon>Eurotiomycetes</taxon>
        <taxon>Chaetothyriomycetidae</taxon>
        <taxon>Chaetothyriales</taxon>
        <taxon>Herpotrichiellaceae</taxon>
        <taxon>Exophiala</taxon>
    </lineage>
</organism>
<accession>A0AAV9N5T0</accession>
<feature type="transmembrane region" description="Helical" evidence="1">
    <location>
        <begin position="262"/>
        <end position="284"/>
    </location>
</feature>
<comment type="caution">
    <text evidence="3">The sequence shown here is derived from an EMBL/GenBank/DDBJ whole genome shotgun (WGS) entry which is preliminary data.</text>
</comment>
<sequence length="323" mass="36952">MGLLIAAMRTKPSARIHHRNVKTLREGQQGTTAIQASAITTSTDIHNSIGTTITKQLDTNINSKPNINMLTLPPEIHHLITTHLSYPDHLSLTLSHPHFKTLLANTTTIAQRIAWIQSRAKLYLPIPHDSKVDFRTDTLFVLNAEVTRILRRRRQHVECVNNPLSRRLVYLKILKDQGETIPLRCLVNEGHECPGLVVLRAETMRDEKTLRRRLLRSLGWSSAYWDCGDQYWEFQESRPPLWFMTLDPRAWSHITVRPLWRFGLYLSAVYFWLAVLVAVVLGVFTARACGVTVAGLWEDFVTSSLRWVGGVWSDCARELHLPP</sequence>
<dbReference type="EMBL" id="JAVRRD010000021">
    <property type="protein sequence ID" value="KAK5048562.1"/>
    <property type="molecule type" value="Genomic_DNA"/>
</dbReference>
<name>A0AAV9N5T0_9EURO</name>
<dbReference type="AlphaFoldDB" id="A0AAV9N5T0"/>
<dbReference type="GeneID" id="89973828"/>
<keyword evidence="1" id="KW-0812">Transmembrane</keyword>
<feature type="domain" description="F-box" evidence="2">
    <location>
        <begin position="66"/>
        <end position="113"/>
    </location>
</feature>
<evidence type="ECO:0000313" key="4">
    <source>
        <dbReference type="Proteomes" id="UP001358417"/>
    </source>
</evidence>
<evidence type="ECO:0000313" key="3">
    <source>
        <dbReference type="EMBL" id="KAK5048562.1"/>
    </source>
</evidence>
<evidence type="ECO:0000259" key="2">
    <source>
        <dbReference type="PROSITE" id="PS50181"/>
    </source>
</evidence>
<keyword evidence="4" id="KW-1185">Reference proteome</keyword>